<reference evidence="2" key="1">
    <citation type="submission" date="2017-04" db="EMBL/GenBank/DDBJ databases">
        <title>Function of individual gut microbiota members based on whole genome sequencing of pure cultures obtained from chicken caecum.</title>
        <authorList>
            <person name="Medvecky M."/>
            <person name="Cejkova D."/>
            <person name="Polansky O."/>
            <person name="Karasova D."/>
            <person name="Kubasova T."/>
            <person name="Cizek A."/>
            <person name="Rychlik I."/>
        </authorList>
    </citation>
    <scope>NUCLEOTIDE SEQUENCE [LARGE SCALE GENOMIC DNA]</scope>
    <source>
        <strain evidence="2">An75</strain>
    </source>
</reference>
<organism evidence="1 2">
    <name type="scientific">Anaerotignum lactatifermentans</name>
    <dbReference type="NCBI Taxonomy" id="160404"/>
    <lineage>
        <taxon>Bacteria</taxon>
        <taxon>Bacillati</taxon>
        <taxon>Bacillota</taxon>
        <taxon>Clostridia</taxon>
        <taxon>Lachnospirales</taxon>
        <taxon>Anaerotignaceae</taxon>
        <taxon>Anaerotignum</taxon>
    </lineage>
</organism>
<evidence type="ECO:0000313" key="2">
    <source>
        <dbReference type="Proteomes" id="UP000195455"/>
    </source>
</evidence>
<protein>
    <submittedName>
        <fullName evidence="1">Uncharacterized protein</fullName>
    </submittedName>
</protein>
<dbReference type="RefSeq" id="WP_087989910.1">
    <property type="nucleotide sequence ID" value="NZ_NFHM01000024.1"/>
</dbReference>
<dbReference type="AlphaFoldDB" id="A0A1Y3U6K7"/>
<proteinExistence type="predicted"/>
<sequence>MDIFQAFLSHNDENPPTFSEIFHSAAALKRALGTKSYLLDHYLSLFFRLTAQIDFVALQNEVHQAIGDAQRSFKENPSPLSQFPCQESTTKINLCFLRQADSILEQVRKDFLREKTSEWNAAVDLIELRQTEQKLMEHIAKEPLEAFQRMLLRRFLPCPLAPLFSQGILVEITKRFLTRNLETDQEVFRLFLKTFFVYLNFYLTFLFE</sequence>
<dbReference type="Proteomes" id="UP000195455">
    <property type="component" value="Unassembled WGS sequence"/>
</dbReference>
<dbReference type="EMBL" id="NFHM01000024">
    <property type="protein sequence ID" value="OUN41000.1"/>
    <property type="molecule type" value="Genomic_DNA"/>
</dbReference>
<evidence type="ECO:0000313" key="1">
    <source>
        <dbReference type="EMBL" id="OUN41000.1"/>
    </source>
</evidence>
<name>A0A1Y3U6K7_9FIRM</name>
<comment type="caution">
    <text evidence="1">The sequence shown here is derived from an EMBL/GenBank/DDBJ whole genome shotgun (WGS) entry which is preliminary data.</text>
</comment>
<gene>
    <name evidence="1" type="ORF">B5G26_12725</name>
</gene>
<accession>A0A1Y3U6K7</accession>